<dbReference type="InterPro" id="IPR025345">
    <property type="entry name" value="DUF4249"/>
</dbReference>
<keyword evidence="2" id="KW-1185">Reference proteome</keyword>
<comment type="caution">
    <text evidence="1">The sequence shown here is derived from an EMBL/GenBank/DDBJ whole genome shotgun (WGS) entry which is preliminary data.</text>
</comment>
<evidence type="ECO:0000313" key="2">
    <source>
        <dbReference type="Proteomes" id="UP001597012"/>
    </source>
</evidence>
<dbReference type="RefSeq" id="WP_379932335.1">
    <property type="nucleotide sequence ID" value="NZ_JBHTHY010000003.1"/>
</dbReference>
<name>A0ABW3AZX0_9FLAO</name>
<gene>
    <name evidence="1" type="ORF">ACFQZJ_03480</name>
</gene>
<evidence type="ECO:0000313" key="1">
    <source>
        <dbReference type="EMBL" id="MFD0796508.1"/>
    </source>
</evidence>
<dbReference type="Proteomes" id="UP001597012">
    <property type="component" value="Unassembled WGS sequence"/>
</dbReference>
<dbReference type="PROSITE" id="PS51257">
    <property type="entry name" value="PROKAR_LIPOPROTEIN"/>
    <property type="match status" value="1"/>
</dbReference>
<proteinExistence type="predicted"/>
<protein>
    <submittedName>
        <fullName evidence="1">DUF4249 family protein</fullName>
    </submittedName>
</protein>
<dbReference type="Pfam" id="PF14054">
    <property type="entry name" value="DUF4249"/>
    <property type="match status" value="1"/>
</dbReference>
<accession>A0ABW3AZX0</accession>
<dbReference type="EMBL" id="JBHTHY010000003">
    <property type="protein sequence ID" value="MFD0796508.1"/>
    <property type="molecule type" value="Genomic_DNA"/>
</dbReference>
<organism evidence="1 2">
    <name type="scientific">Maribacter chungangensis</name>
    <dbReference type="NCBI Taxonomy" id="1069117"/>
    <lineage>
        <taxon>Bacteria</taxon>
        <taxon>Pseudomonadati</taxon>
        <taxon>Bacteroidota</taxon>
        <taxon>Flavobacteriia</taxon>
        <taxon>Flavobacteriales</taxon>
        <taxon>Flavobacteriaceae</taxon>
        <taxon>Maribacter</taxon>
    </lineage>
</organism>
<reference evidence="2" key="1">
    <citation type="journal article" date="2019" name="Int. J. Syst. Evol. Microbiol.">
        <title>The Global Catalogue of Microorganisms (GCM) 10K type strain sequencing project: providing services to taxonomists for standard genome sequencing and annotation.</title>
        <authorList>
            <consortium name="The Broad Institute Genomics Platform"/>
            <consortium name="The Broad Institute Genome Sequencing Center for Infectious Disease"/>
            <person name="Wu L."/>
            <person name="Ma J."/>
        </authorList>
    </citation>
    <scope>NUCLEOTIDE SEQUENCE [LARGE SCALE GENOMIC DNA]</scope>
    <source>
        <strain evidence="2">CCUG 61948</strain>
    </source>
</reference>
<sequence>MKKIILSIALLFSVISCIEEVDLAIGSIDTTRDIVIIEGTLTNEFKNQRIRITRMDTITDLEVDTLINPFLPTFDINRDLVRYEENATVLVTDDIGNRFDFEETSPGNYRSEIPFSAEVGVLYQLNVMTTDNRSFSSVPTQIGGISAIEELYAEKIVNDNGEEGIGIFIDNTAQSGDVRNLRYTYDETYKIIAPFWDELAFKLSNYDPCALPVVTYDLEIVPRETEQRVCYGSKSSNTIIQAQQTNPESTGLNRFMVRFIDRNDFILSHRYSIEVTEMVTSQESYGFYDLLNNFSQTGNIFTQIQPGFLEGNIVADDGSQGTVLGFFDVVSVSKKRLFFNYTDFYPNEELPDYPSPCFEQSSPESHVSRCATGLSGGGCPLSIIEGVNLDLYTYVRNNDGLAVGICPGPYVYVFKLCGDCTALGSNIVPEFWTEE</sequence>